<dbReference type="Gene3D" id="3.30.559.10">
    <property type="entry name" value="Chloramphenicol acetyltransferase-like domain"/>
    <property type="match status" value="1"/>
</dbReference>
<dbReference type="InterPro" id="IPR023213">
    <property type="entry name" value="CAT-like_dom_sf"/>
</dbReference>
<gene>
    <name evidence="2" type="ORF">Q3M24_17525</name>
</gene>
<dbReference type="Pfam" id="PF00668">
    <property type="entry name" value="Condensation"/>
    <property type="match status" value="1"/>
</dbReference>
<sequence>MVKKHTMQRPSWPTLLWDGDACRQPLERRPKKTIRMSSADQVLWNMVNDQDLFCIWALVTLTEPLQDVLIEKTLKYLLQAIPILNARPVTNWFSGKWQFLAQEKVSDLIDRVKTNSVAETQEQLQKIYNTPIKATDGAMIRLHSIDGPESHHFVIQVHHLVMDGEGVKRLCAQFAEIYRGLFYDPSWEPDQEPYHYRSHAQLLAGISSLRLVTAVPAYLLNLLVKAGFRQGHKEKGNYQLLSKEERNQEIPSSPYFARIDLEEEVIQRAQDVSRRRKTTLHALLMASFSLAIMTWNQARGDKRNWLRFYHTANLRRWWAEPKGTYANFSSILEHEELFSNLQSPFHALAASKKQLKWVKQGIGIDVFLLSMLTHFVPYVFVQRYALHLKEKLLAFVPHNQAMTNIGIIPQEAGNFGKTKALAYSLLAPTVPGGCQLFTISTYNKVMTLYLGCSEEGLSKDEAQDFLRLWKEKILEVISAG</sequence>
<protein>
    <submittedName>
        <fullName evidence="2">Condensation domain-containing protein</fullName>
    </submittedName>
</protein>
<organism evidence="2">
    <name type="scientific">Candidatus Electrothrix aestuarii</name>
    <dbReference type="NCBI Taxonomy" id="3062594"/>
    <lineage>
        <taxon>Bacteria</taxon>
        <taxon>Pseudomonadati</taxon>
        <taxon>Thermodesulfobacteriota</taxon>
        <taxon>Desulfobulbia</taxon>
        <taxon>Desulfobulbales</taxon>
        <taxon>Desulfobulbaceae</taxon>
        <taxon>Candidatus Electrothrix</taxon>
    </lineage>
</organism>
<dbReference type="SUPFAM" id="SSF52777">
    <property type="entry name" value="CoA-dependent acyltransferases"/>
    <property type="match status" value="1"/>
</dbReference>
<dbReference type="InterPro" id="IPR001242">
    <property type="entry name" value="Condensation_dom"/>
</dbReference>
<dbReference type="Gene3D" id="3.30.559.30">
    <property type="entry name" value="Nonribosomal peptide synthetase, condensation domain"/>
    <property type="match status" value="1"/>
</dbReference>
<dbReference type="AlphaFoldDB" id="A0AAU8LS59"/>
<dbReference type="EMBL" id="CP159373">
    <property type="protein sequence ID" value="XCN72094.1"/>
    <property type="molecule type" value="Genomic_DNA"/>
</dbReference>
<reference evidence="2" key="1">
    <citation type="journal article" date="2024" name="Syst. Appl. Microbiol.">
        <title>First single-strain enrichments of Electrothrix cable bacteria, description of E. aestuarii sp. nov. and E. rattekaaiensis sp. nov., and proposal of a cable bacteria taxonomy following the rules of the SeqCode.</title>
        <authorList>
            <person name="Plum-Jensen L.E."/>
            <person name="Schramm A."/>
            <person name="Marshall I.P.G."/>
        </authorList>
    </citation>
    <scope>NUCLEOTIDE SEQUENCE</scope>
    <source>
        <strain evidence="2">Rat1</strain>
    </source>
</reference>
<dbReference type="GO" id="GO:0003824">
    <property type="term" value="F:catalytic activity"/>
    <property type="evidence" value="ECO:0007669"/>
    <property type="project" value="InterPro"/>
</dbReference>
<reference evidence="2" key="2">
    <citation type="submission" date="2024-06" db="EMBL/GenBank/DDBJ databases">
        <authorList>
            <person name="Plum-Jensen L.E."/>
            <person name="Schramm A."/>
            <person name="Marshall I.P.G."/>
        </authorList>
    </citation>
    <scope>NUCLEOTIDE SEQUENCE</scope>
    <source>
        <strain evidence="2">Rat1</strain>
    </source>
</reference>
<proteinExistence type="predicted"/>
<dbReference type="KEGG" id="eaj:Q3M24_17525"/>
<evidence type="ECO:0000313" key="2">
    <source>
        <dbReference type="EMBL" id="XCN72094.1"/>
    </source>
</evidence>
<accession>A0AAU8LS59</accession>
<feature type="domain" description="Condensation" evidence="1">
    <location>
        <begin position="52"/>
        <end position="298"/>
    </location>
</feature>
<name>A0AAU8LS59_9BACT</name>
<evidence type="ECO:0000259" key="1">
    <source>
        <dbReference type="Pfam" id="PF00668"/>
    </source>
</evidence>